<comment type="caution">
    <text evidence="1">The sequence shown here is derived from an EMBL/GenBank/DDBJ whole genome shotgun (WGS) entry which is preliminary data.</text>
</comment>
<evidence type="ECO:0000313" key="2">
    <source>
        <dbReference type="Proteomes" id="UP000266841"/>
    </source>
</evidence>
<evidence type="ECO:0000313" key="1">
    <source>
        <dbReference type="EMBL" id="EJK75766.1"/>
    </source>
</evidence>
<organism evidence="1 2">
    <name type="scientific">Thalassiosira oceanica</name>
    <name type="common">Marine diatom</name>
    <dbReference type="NCBI Taxonomy" id="159749"/>
    <lineage>
        <taxon>Eukaryota</taxon>
        <taxon>Sar</taxon>
        <taxon>Stramenopiles</taxon>
        <taxon>Ochrophyta</taxon>
        <taxon>Bacillariophyta</taxon>
        <taxon>Coscinodiscophyceae</taxon>
        <taxon>Thalassiosirophycidae</taxon>
        <taxon>Thalassiosirales</taxon>
        <taxon>Thalassiosiraceae</taxon>
        <taxon>Thalassiosira</taxon>
    </lineage>
</organism>
<gene>
    <name evidence="1" type="ORF">THAOC_02494</name>
</gene>
<keyword evidence="2" id="KW-1185">Reference proteome</keyword>
<accession>K0TM07</accession>
<sequence length="68" mass="7663">MPASLNPDRELKPSAKSARRLEMVELVRQACAANITFPLLLRSAPQYRTPHPWHPYYPAARYDAACGP</sequence>
<feature type="non-terminal residue" evidence="1">
    <location>
        <position position="68"/>
    </location>
</feature>
<dbReference type="AlphaFoldDB" id="K0TM07"/>
<proteinExistence type="predicted"/>
<name>K0TM07_THAOC</name>
<protein>
    <submittedName>
        <fullName evidence="1">Uncharacterized protein</fullName>
    </submittedName>
</protein>
<dbReference type="Proteomes" id="UP000266841">
    <property type="component" value="Unassembled WGS sequence"/>
</dbReference>
<dbReference type="EMBL" id="AGNL01002736">
    <property type="protein sequence ID" value="EJK75766.1"/>
    <property type="molecule type" value="Genomic_DNA"/>
</dbReference>
<reference evidence="1 2" key="1">
    <citation type="journal article" date="2012" name="Genome Biol.">
        <title>Genome and low-iron response of an oceanic diatom adapted to chronic iron limitation.</title>
        <authorList>
            <person name="Lommer M."/>
            <person name="Specht M."/>
            <person name="Roy A.S."/>
            <person name="Kraemer L."/>
            <person name="Andreson R."/>
            <person name="Gutowska M.A."/>
            <person name="Wolf J."/>
            <person name="Bergner S.V."/>
            <person name="Schilhabel M.B."/>
            <person name="Klostermeier U.C."/>
            <person name="Beiko R.G."/>
            <person name="Rosenstiel P."/>
            <person name="Hippler M."/>
            <person name="Laroche J."/>
        </authorList>
    </citation>
    <scope>NUCLEOTIDE SEQUENCE [LARGE SCALE GENOMIC DNA]</scope>
    <source>
        <strain evidence="1 2">CCMP1005</strain>
    </source>
</reference>